<protein>
    <submittedName>
        <fullName evidence="2">Class I glutamine amidotransferase-like protein</fullName>
    </submittedName>
</protein>
<dbReference type="Proteomes" id="UP000807342">
    <property type="component" value="Unassembled WGS sequence"/>
</dbReference>
<dbReference type="PROSITE" id="PS51273">
    <property type="entry name" value="GATASE_TYPE_1"/>
    <property type="match status" value="1"/>
</dbReference>
<comment type="caution">
    <text evidence="2">The sequence shown here is derived from an EMBL/GenBank/DDBJ whole genome shotgun (WGS) entry which is preliminary data.</text>
</comment>
<evidence type="ECO:0000313" key="3">
    <source>
        <dbReference type="Proteomes" id="UP000807342"/>
    </source>
</evidence>
<reference evidence="2" key="1">
    <citation type="submission" date="2020-11" db="EMBL/GenBank/DDBJ databases">
        <authorList>
            <consortium name="DOE Joint Genome Institute"/>
            <person name="Ahrendt S."/>
            <person name="Riley R."/>
            <person name="Andreopoulos W."/>
            <person name="Labutti K."/>
            <person name="Pangilinan J."/>
            <person name="Ruiz-Duenas F.J."/>
            <person name="Barrasa J.M."/>
            <person name="Sanchez-Garcia M."/>
            <person name="Camarero S."/>
            <person name="Miyauchi S."/>
            <person name="Serrano A."/>
            <person name="Linde D."/>
            <person name="Babiker R."/>
            <person name="Drula E."/>
            <person name="Ayuso-Fernandez I."/>
            <person name="Pacheco R."/>
            <person name="Padilla G."/>
            <person name="Ferreira P."/>
            <person name="Barriuso J."/>
            <person name="Kellner H."/>
            <person name="Castanera R."/>
            <person name="Alfaro M."/>
            <person name="Ramirez L."/>
            <person name="Pisabarro A.G."/>
            <person name="Kuo A."/>
            <person name="Tritt A."/>
            <person name="Lipzen A."/>
            <person name="He G."/>
            <person name="Yan M."/>
            <person name="Ng V."/>
            <person name="Cullen D."/>
            <person name="Martin F."/>
            <person name="Rosso M.-N."/>
            <person name="Henrissat B."/>
            <person name="Hibbett D."/>
            <person name="Martinez A.T."/>
            <person name="Grigoriev I.V."/>
        </authorList>
    </citation>
    <scope>NUCLEOTIDE SEQUENCE</scope>
    <source>
        <strain evidence="2">MF-IS2</strain>
    </source>
</reference>
<organism evidence="2 3">
    <name type="scientific">Macrolepiota fuliginosa MF-IS2</name>
    <dbReference type="NCBI Taxonomy" id="1400762"/>
    <lineage>
        <taxon>Eukaryota</taxon>
        <taxon>Fungi</taxon>
        <taxon>Dikarya</taxon>
        <taxon>Basidiomycota</taxon>
        <taxon>Agaricomycotina</taxon>
        <taxon>Agaricomycetes</taxon>
        <taxon>Agaricomycetidae</taxon>
        <taxon>Agaricales</taxon>
        <taxon>Agaricineae</taxon>
        <taxon>Agaricaceae</taxon>
        <taxon>Macrolepiota</taxon>
    </lineage>
</organism>
<dbReference type="PANTHER" id="PTHR42695">
    <property type="entry name" value="GLUTAMINE AMIDOTRANSFERASE YLR126C-RELATED"/>
    <property type="match status" value="1"/>
</dbReference>
<evidence type="ECO:0000313" key="2">
    <source>
        <dbReference type="EMBL" id="KAF9451555.1"/>
    </source>
</evidence>
<dbReference type="Gene3D" id="3.40.50.880">
    <property type="match status" value="1"/>
</dbReference>
<feature type="domain" description="Glutamine amidotransferase" evidence="1">
    <location>
        <begin position="61"/>
        <end position="222"/>
    </location>
</feature>
<dbReference type="InterPro" id="IPR044992">
    <property type="entry name" value="ChyE-like"/>
</dbReference>
<dbReference type="AlphaFoldDB" id="A0A9P6C767"/>
<dbReference type="CDD" id="cd01741">
    <property type="entry name" value="GATase1_1"/>
    <property type="match status" value="1"/>
</dbReference>
<dbReference type="GO" id="GO:0005829">
    <property type="term" value="C:cytosol"/>
    <property type="evidence" value="ECO:0007669"/>
    <property type="project" value="TreeGrafter"/>
</dbReference>
<dbReference type="InterPro" id="IPR017926">
    <property type="entry name" value="GATASE"/>
</dbReference>
<dbReference type="EMBL" id="MU151083">
    <property type="protein sequence ID" value="KAF9451555.1"/>
    <property type="molecule type" value="Genomic_DNA"/>
</dbReference>
<dbReference type="PANTHER" id="PTHR42695:SF5">
    <property type="entry name" value="GLUTAMINE AMIDOTRANSFERASE YLR126C-RELATED"/>
    <property type="match status" value="1"/>
</dbReference>
<dbReference type="OrthoDB" id="92161at2759"/>
<proteinExistence type="predicted"/>
<accession>A0A9P6C767</accession>
<dbReference type="InterPro" id="IPR029062">
    <property type="entry name" value="Class_I_gatase-like"/>
</dbReference>
<keyword evidence="3" id="KW-1185">Reference proteome</keyword>
<sequence length="291" mass="32154">MSTPRTIRVALLICGQLSGLVYVANGGYYDVYRRFLINSLPPNANTTVEVDGFDVVNDMKYPEEERISEYDVVMLTGSAASAYENLEWINRLVTFVQHVANDHPKVKIYGICFGHQIVGRALGGKCVPNSGRWEIGPTTIQLTDLGKSMFGVDRLDIQQMHRDHVPLESLSGPFSSKELHLLGSTSISDNQGFVKYYPSENQDSNSLERIHIITLQGHPEFTESIVTGIIRQRSASGVIDAAAAQGYFGEKGDQGDAEPQNKEGTGRRWWKDDGVSIIGSVFWKILGVVST</sequence>
<gene>
    <name evidence="2" type="ORF">P691DRAFT_699002</name>
</gene>
<name>A0A9P6C767_9AGAR</name>
<keyword evidence="2" id="KW-0315">Glutamine amidotransferase</keyword>
<dbReference type="SUPFAM" id="SSF52317">
    <property type="entry name" value="Class I glutamine amidotransferase-like"/>
    <property type="match status" value="1"/>
</dbReference>
<evidence type="ECO:0000259" key="1">
    <source>
        <dbReference type="Pfam" id="PF00117"/>
    </source>
</evidence>
<dbReference type="GO" id="GO:0005634">
    <property type="term" value="C:nucleus"/>
    <property type="evidence" value="ECO:0007669"/>
    <property type="project" value="TreeGrafter"/>
</dbReference>
<dbReference type="Pfam" id="PF00117">
    <property type="entry name" value="GATase"/>
    <property type="match status" value="1"/>
</dbReference>